<evidence type="ECO:0000256" key="1">
    <source>
        <dbReference type="SAM" id="MobiDB-lite"/>
    </source>
</evidence>
<reference evidence="2 3" key="1">
    <citation type="submission" date="2017-03" db="EMBL/GenBank/DDBJ databases">
        <title>Genomes of endolithic fungi from Antarctica.</title>
        <authorList>
            <person name="Coleine C."/>
            <person name="Masonjones S."/>
            <person name="Stajich J.E."/>
        </authorList>
    </citation>
    <scope>NUCLEOTIDE SEQUENCE [LARGE SCALE GENOMIC DNA]</scope>
    <source>
        <strain evidence="2 3">CCFEE 6315</strain>
    </source>
</reference>
<dbReference type="OrthoDB" id="4159136at2759"/>
<evidence type="ECO:0000313" key="2">
    <source>
        <dbReference type="EMBL" id="TKA24390.1"/>
    </source>
</evidence>
<dbReference type="PANTHER" id="PTHR34693">
    <property type="entry name" value="PROTEIN PAR32"/>
    <property type="match status" value="1"/>
</dbReference>
<dbReference type="Proteomes" id="UP000308549">
    <property type="component" value="Unassembled WGS sequence"/>
</dbReference>
<evidence type="ECO:0000313" key="3">
    <source>
        <dbReference type="Proteomes" id="UP000308549"/>
    </source>
</evidence>
<dbReference type="PANTHER" id="PTHR34693:SF1">
    <property type="entry name" value="PROTEIN PAR32"/>
    <property type="match status" value="1"/>
</dbReference>
<comment type="caution">
    <text evidence="2">The sequence shown here is derived from an EMBL/GenBank/DDBJ whole genome shotgun (WGS) entry which is preliminary data.</text>
</comment>
<name>A0A4U0TQN7_9PEZI</name>
<feature type="compositionally biased region" description="Basic and acidic residues" evidence="1">
    <location>
        <begin position="68"/>
        <end position="80"/>
    </location>
</feature>
<protein>
    <submittedName>
        <fullName evidence="2">Uncharacterized protein</fullName>
    </submittedName>
</protein>
<feature type="compositionally biased region" description="Basic and acidic residues" evidence="1">
    <location>
        <begin position="142"/>
        <end position="155"/>
    </location>
</feature>
<feature type="region of interest" description="Disordered" evidence="1">
    <location>
        <begin position="1"/>
        <end position="155"/>
    </location>
</feature>
<dbReference type="InterPro" id="IPR053203">
    <property type="entry name" value="Cisplatin_resist-associated"/>
</dbReference>
<dbReference type="EMBL" id="NAJL01000044">
    <property type="protein sequence ID" value="TKA24390.1"/>
    <property type="molecule type" value="Genomic_DNA"/>
</dbReference>
<keyword evidence="3" id="KW-1185">Reference proteome</keyword>
<sequence length="178" mass="18624">MPFGRGGVGNLQAVQHEHATVSADLEANHSSAGSDHRGTLPASYVEKNEQQYAHSGRGGAGNYYSPKELSETGRFSDAHRSHIPGDGTQPPASSVGAAASSEPPSYSTASTGSGATKSWGRGGAGNMSYGMMEDEERAARRKLQEDEAKEKLKAEVERGVGETLAMPQKAKLPAAEPL</sequence>
<organism evidence="2 3">
    <name type="scientific">Salinomyces thailandicus</name>
    <dbReference type="NCBI Taxonomy" id="706561"/>
    <lineage>
        <taxon>Eukaryota</taxon>
        <taxon>Fungi</taxon>
        <taxon>Dikarya</taxon>
        <taxon>Ascomycota</taxon>
        <taxon>Pezizomycotina</taxon>
        <taxon>Dothideomycetes</taxon>
        <taxon>Dothideomycetidae</taxon>
        <taxon>Mycosphaerellales</taxon>
        <taxon>Teratosphaeriaceae</taxon>
        <taxon>Salinomyces</taxon>
    </lineage>
</organism>
<feature type="compositionally biased region" description="Low complexity" evidence="1">
    <location>
        <begin position="90"/>
        <end position="116"/>
    </location>
</feature>
<accession>A0A4U0TQN7</accession>
<proteinExistence type="predicted"/>
<gene>
    <name evidence="2" type="ORF">B0A50_06710</name>
</gene>
<dbReference type="AlphaFoldDB" id="A0A4U0TQN7"/>